<evidence type="ECO:0000256" key="6">
    <source>
        <dbReference type="SAM" id="Phobius"/>
    </source>
</evidence>
<evidence type="ECO:0000256" key="4">
    <source>
        <dbReference type="ARBA" id="ARBA00022989"/>
    </source>
</evidence>
<feature type="transmembrane region" description="Helical" evidence="6">
    <location>
        <begin position="60"/>
        <end position="93"/>
    </location>
</feature>
<proteinExistence type="predicted"/>
<dbReference type="RefSeq" id="WP_251840611.1">
    <property type="nucleotide sequence ID" value="NZ_JACSPO010000012.1"/>
</dbReference>
<feature type="transmembrane region" description="Helical" evidence="6">
    <location>
        <begin position="250"/>
        <end position="272"/>
    </location>
</feature>
<evidence type="ECO:0000259" key="7">
    <source>
        <dbReference type="Pfam" id="PF00482"/>
    </source>
</evidence>
<dbReference type="Pfam" id="PF00482">
    <property type="entry name" value="T2SSF"/>
    <property type="match status" value="1"/>
</dbReference>
<keyword evidence="9" id="KW-1185">Reference proteome</keyword>
<keyword evidence="4 6" id="KW-1133">Transmembrane helix</keyword>
<feature type="transmembrane region" description="Helical" evidence="6">
    <location>
        <begin position="219"/>
        <end position="238"/>
    </location>
</feature>
<evidence type="ECO:0000256" key="1">
    <source>
        <dbReference type="ARBA" id="ARBA00004651"/>
    </source>
</evidence>
<protein>
    <submittedName>
        <fullName evidence="8">Type II secretion system F family protein</fullName>
    </submittedName>
</protein>
<reference evidence="8 9" key="1">
    <citation type="submission" date="2020-08" db="EMBL/GenBank/DDBJ databases">
        <title>A Genomic Blueprint of the Chicken Gut Microbiome.</title>
        <authorList>
            <person name="Gilroy R."/>
            <person name="Ravi A."/>
            <person name="Getino M."/>
            <person name="Pursley I."/>
            <person name="Horton D.L."/>
            <person name="Alikhan N.-F."/>
            <person name="Baker D."/>
            <person name="Gharbi K."/>
            <person name="Hall N."/>
            <person name="Watson M."/>
            <person name="Adriaenssens E.M."/>
            <person name="Foster-Nyarko E."/>
            <person name="Jarju S."/>
            <person name="Secka A."/>
            <person name="Antonio M."/>
            <person name="Oren A."/>
            <person name="Chaudhuri R."/>
            <person name="La Ragione R.M."/>
            <person name="Hildebrand F."/>
            <person name="Pallen M.J."/>
        </authorList>
    </citation>
    <scope>NUCLEOTIDE SEQUENCE [LARGE SCALE GENOMIC DNA]</scope>
    <source>
        <strain evidence="8 9">Sa1BUA1</strain>
    </source>
</reference>
<gene>
    <name evidence="8" type="ORF">H9624_14385</name>
</gene>
<evidence type="ECO:0000313" key="9">
    <source>
        <dbReference type="Proteomes" id="UP000661894"/>
    </source>
</evidence>
<evidence type="ECO:0000256" key="5">
    <source>
        <dbReference type="ARBA" id="ARBA00023136"/>
    </source>
</evidence>
<accession>A0ABR8Z691</accession>
<keyword evidence="5 6" id="KW-0472">Membrane</keyword>
<feature type="domain" description="Type II secretion system protein GspF" evidence="7">
    <location>
        <begin position="114"/>
        <end position="238"/>
    </location>
</feature>
<comment type="subcellular location">
    <subcellularLocation>
        <location evidence="1">Cell membrane</location>
        <topology evidence="1">Multi-pass membrane protein</topology>
    </subcellularLocation>
</comment>
<evidence type="ECO:0000256" key="3">
    <source>
        <dbReference type="ARBA" id="ARBA00022692"/>
    </source>
</evidence>
<dbReference type="PANTHER" id="PTHR35007:SF2">
    <property type="entry name" value="PILUS ASSEMBLE PROTEIN"/>
    <property type="match status" value="1"/>
</dbReference>
<keyword evidence="3 6" id="KW-0812">Transmembrane</keyword>
<dbReference type="PANTHER" id="PTHR35007">
    <property type="entry name" value="INTEGRAL MEMBRANE PROTEIN-RELATED"/>
    <property type="match status" value="1"/>
</dbReference>
<keyword evidence="2" id="KW-1003">Cell membrane</keyword>
<comment type="caution">
    <text evidence="8">The sequence shown here is derived from an EMBL/GenBank/DDBJ whole genome shotgun (WGS) entry which is preliminary data.</text>
</comment>
<dbReference type="InterPro" id="IPR018076">
    <property type="entry name" value="T2SS_GspF_dom"/>
</dbReference>
<sequence>MGTVAGLLLGAGLLLLWFSCWPQPVRERRPSRWVERTQDLLVRAGAPAVTPARLVAASAVLALLVLLLAYGFTASPPIAVCFAVMAAGVPSVLVRARARKRQVELRAVWPEVVDDLISAIRAGLSLPEALTSLGERGPEEVRPQFRRFGEDYRVTGRFTESLDRLKARLADPVADRIIEALRITREVGGSDLVRLLRTLAQLLREDLRTRGELEARQSWTVNGARLATAAPWAVLLLLSGRPETAAAFNSAAGVLVLATGAAVSGVAYWLMVRLGRLPEEARVLR</sequence>
<name>A0ABR8Z691_9MICO</name>
<evidence type="ECO:0000313" key="8">
    <source>
        <dbReference type="EMBL" id="MBD8063508.1"/>
    </source>
</evidence>
<evidence type="ECO:0000256" key="2">
    <source>
        <dbReference type="ARBA" id="ARBA00022475"/>
    </source>
</evidence>
<dbReference type="Proteomes" id="UP000661894">
    <property type="component" value="Unassembled WGS sequence"/>
</dbReference>
<dbReference type="EMBL" id="JACSPO010000012">
    <property type="protein sequence ID" value="MBD8063508.1"/>
    <property type="molecule type" value="Genomic_DNA"/>
</dbReference>
<organism evidence="8 9">
    <name type="scientific">Oceanitalea stevensii</name>
    <dbReference type="NCBI Taxonomy" id="2763072"/>
    <lineage>
        <taxon>Bacteria</taxon>
        <taxon>Bacillati</taxon>
        <taxon>Actinomycetota</taxon>
        <taxon>Actinomycetes</taxon>
        <taxon>Micrococcales</taxon>
        <taxon>Bogoriellaceae</taxon>
        <taxon>Georgenia</taxon>
    </lineage>
</organism>